<dbReference type="Gene3D" id="1.20.141.10">
    <property type="entry name" value="Chitosanase, subunit A, domain 1"/>
    <property type="match status" value="1"/>
</dbReference>
<evidence type="ECO:0000313" key="3">
    <source>
        <dbReference type="EMBL" id="MED5019142.1"/>
    </source>
</evidence>
<proteinExistence type="predicted"/>
<dbReference type="InterPro" id="IPR023099">
    <property type="entry name" value="Glyco_hydro_46_N"/>
</dbReference>
<accession>A0ABU6PW74</accession>
<feature type="chain" id="PRO_5046787150" evidence="2">
    <location>
        <begin position="33"/>
        <end position="344"/>
    </location>
</feature>
<evidence type="ECO:0000313" key="4">
    <source>
        <dbReference type="Proteomes" id="UP001343257"/>
    </source>
</evidence>
<reference evidence="3 4" key="1">
    <citation type="submission" date="2023-03" db="EMBL/GenBank/DDBJ databases">
        <title>Bacillus Genome Sequencing.</title>
        <authorList>
            <person name="Dunlap C."/>
        </authorList>
    </citation>
    <scope>NUCLEOTIDE SEQUENCE [LARGE SCALE GENOMIC DNA]</scope>
    <source>
        <strain evidence="3 4">NRS-52</strain>
    </source>
</reference>
<dbReference type="RefSeq" id="WP_328279920.1">
    <property type="nucleotide sequence ID" value="NZ_JARTLD010000045.1"/>
</dbReference>
<gene>
    <name evidence="3" type="ORF">P9847_17670</name>
</gene>
<organism evidence="3 4">
    <name type="scientific">Paenibacillus chibensis</name>
    <dbReference type="NCBI Taxonomy" id="59846"/>
    <lineage>
        <taxon>Bacteria</taxon>
        <taxon>Bacillati</taxon>
        <taxon>Bacillota</taxon>
        <taxon>Bacilli</taxon>
        <taxon>Bacillales</taxon>
        <taxon>Paenibacillaceae</taxon>
        <taxon>Paenibacillus</taxon>
    </lineage>
</organism>
<feature type="compositionally biased region" description="Polar residues" evidence="1">
    <location>
        <begin position="65"/>
        <end position="76"/>
    </location>
</feature>
<evidence type="ECO:0000256" key="1">
    <source>
        <dbReference type="SAM" id="MobiDB-lite"/>
    </source>
</evidence>
<dbReference type="SUPFAM" id="SSF53955">
    <property type="entry name" value="Lysozyme-like"/>
    <property type="match status" value="1"/>
</dbReference>
<dbReference type="InterPro" id="IPR000400">
    <property type="entry name" value="Glyco_hydro_46"/>
</dbReference>
<evidence type="ECO:0000256" key="2">
    <source>
        <dbReference type="SAM" id="SignalP"/>
    </source>
</evidence>
<dbReference type="EMBL" id="JARTLD010000045">
    <property type="protein sequence ID" value="MED5019142.1"/>
    <property type="molecule type" value="Genomic_DNA"/>
</dbReference>
<dbReference type="InterPro" id="IPR023346">
    <property type="entry name" value="Lysozyme-like_dom_sf"/>
</dbReference>
<feature type="signal peptide" evidence="2">
    <location>
        <begin position="1"/>
        <end position="32"/>
    </location>
</feature>
<sequence length="344" mass="37279">MNTKNHKETHSRGKFIAALLSFALLGSITAMSGPAQSRAFADESAPSVVQPLDAANPGSEPAVESSPSFSATSTDHNSQAVTAAAINHDANFSPDTLQFLKSNTGLDGEQWDNIMMLVNKPEQDDLNWTKYYGYCEDIGDNRGYTIGIFGATTGGSNDTGPDGPALFKEYDRIKGASNPTVEGGLKRIGVNGKMSGSILKITDSKSVFVKKINGLQNDAAWREAMWRTFYNVYIKYSVDQAKKRGFTSALTIGSFVDTALNQGADGDSGSLEGILSRSGSSKDEKTFMTKFYAERTKVVDTNDYNQPPNGKNRVKQWSTLLSMGETDLKDADAAVKKVTNWELK</sequence>
<protein>
    <submittedName>
        <fullName evidence="3">Chitosanase</fullName>
    </submittedName>
</protein>
<dbReference type="Proteomes" id="UP001343257">
    <property type="component" value="Unassembled WGS sequence"/>
</dbReference>
<comment type="caution">
    <text evidence="3">The sequence shown here is derived from an EMBL/GenBank/DDBJ whole genome shotgun (WGS) entry which is preliminary data.</text>
</comment>
<dbReference type="Pfam" id="PF01374">
    <property type="entry name" value="Glyco_hydro_46"/>
    <property type="match status" value="1"/>
</dbReference>
<feature type="region of interest" description="Disordered" evidence="1">
    <location>
        <begin position="49"/>
        <end position="76"/>
    </location>
</feature>
<name>A0ABU6PW74_9BACL</name>
<keyword evidence="2" id="KW-0732">Signal</keyword>
<keyword evidence="4" id="KW-1185">Reference proteome</keyword>
<dbReference type="CDD" id="cd00978">
    <property type="entry name" value="chitosanase_GH46"/>
    <property type="match status" value="1"/>
</dbReference>
<dbReference type="Gene3D" id="3.30.386.10">
    <property type="entry name" value="Chitosanase, subunit A, domain 2"/>
    <property type="match status" value="1"/>
</dbReference>
<dbReference type="PROSITE" id="PS60000">
    <property type="entry name" value="CHITOSANASE_46_80"/>
    <property type="match status" value="1"/>
</dbReference>